<evidence type="ECO:0000256" key="2">
    <source>
        <dbReference type="SAM" id="Phobius"/>
    </source>
</evidence>
<evidence type="ECO:0000313" key="4">
    <source>
        <dbReference type="Proteomes" id="UP000598996"/>
    </source>
</evidence>
<evidence type="ECO:0000256" key="1">
    <source>
        <dbReference type="SAM" id="MobiDB-lite"/>
    </source>
</evidence>
<keyword evidence="2" id="KW-0812">Transmembrane</keyword>
<feature type="transmembrane region" description="Helical" evidence="2">
    <location>
        <begin position="39"/>
        <end position="62"/>
    </location>
</feature>
<sequence>MTSLLDRLDRLAGPERPVTDDQVAADRARGRRTLRRRRTLQGAATGVFAITAASAVIVYGTMSPPAAAPTAPVKAAPRTSDVARIELVAYRGQQPEGFTVDKVPAGWEIQGNDALDLVIAPIGARDQDPHSWAGKIAVMLEPVDTRSEPSGTAVRVGDRPGIIADGAENVKYLYVEQPNDVDMVIQIWDARGWTIDGIIELGAGIHALPTARQGHG</sequence>
<protein>
    <submittedName>
        <fullName evidence="3">Uncharacterized protein</fullName>
    </submittedName>
</protein>
<keyword evidence="2" id="KW-0472">Membrane</keyword>
<evidence type="ECO:0000313" key="3">
    <source>
        <dbReference type="EMBL" id="MBL7256020.1"/>
    </source>
</evidence>
<feature type="compositionally biased region" description="Basic and acidic residues" evidence="1">
    <location>
        <begin position="1"/>
        <end position="28"/>
    </location>
</feature>
<dbReference type="EMBL" id="JAENHO010000004">
    <property type="protein sequence ID" value="MBL7256020.1"/>
    <property type="molecule type" value="Genomic_DNA"/>
</dbReference>
<gene>
    <name evidence="3" type="ORF">JKJ07_17120</name>
</gene>
<dbReference type="Proteomes" id="UP000598996">
    <property type="component" value="Unassembled WGS sequence"/>
</dbReference>
<comment type="caution">
    <text evidence="3">The sequence shown here is derived from an EMBL/GenBank/DDBJ whole genome shotgun (WGS) entry which is preliminary data.</text>
</comment>
<name>A0ABS1VP64_9ACTN</name>
<organism evidence="3 4">
    <name type="scientific">Paractinoplanes lichenicola</name>
    <dbReference type="NCBI Taxonomy" id="2802976"/>
    <lineage>
        <taxon>Bacteria</taxon>
        <taxon>Bacillati</taxon>
        <taxon>Actinomycetota</taxon>
        <taxon>Actinomycetes</taxon>
        <taxon>Micromonosporales</taxon>
        <taxon>Micromonosporaceae</taxon>
        <taxon>Paractinoplanes</taxon>
    </lineage>
</organism>
<keyword evidence="4" id="KW-1185">Reference proteome</keyword>
<proteinExistence type="predicted"/>
<keyword evidence="2" id="KW-1133">Transmembrane helix</keyword>
<accession>A0ABS1VP64</accession>
<reference evidence="3 4" key="1">
    <citation type="submission" date="2021-01" db="EMBL/GenBank/DDBJ databases">
        <title>Actinoplanes sp. nov. LDG1-01 isolated from lichen.</title>
        <authorList>
            <person name="Saeng-In P."/>
            <person name="Phongsopitanun W."/>
            <person name="Kanchanasin P."/>
            <person name="Yuki M."/>
            <person name="Kudo T."/>
            <person name="Ohkuma M."/>
            <person name="Tanasupawat S."/>
        </authorList>
    </citation>
    <scope>NUCLEOTIDE SEQUENCE [LARGE SCALE GENOMIC DNA]</scope>
    <source>
        <strain evidence="3 4">LDG1-01</strain>
    </source>
</reference>
<dbReference type="RefSeq" id="WP_202992537.1">
    <property type="nucleotide sequence ID" value="NZ_JAENHO010000004.1"/>
</dbReference>
<feature type="region of interest" description="Disordered" evidence="1">
    <location>
        <begin position="1"/>
        <end position="30"/>
    </location>
</feature>